<keyword evidence="5" id="KW-1185">Reference proteome</keyword>
<feature type="transmembrane region" description="Helical" evidence="2">
    <location>
        <begin position="337"/>
        <end position="357"/>
    </location>
</feature>
<feature type="transmembrane region" description="Helical" evidence="2">
    <location>
        <begin position="377"/>
        <end position="396"/>
    </location>
</feature>
<evidence type="ECO:0000259" key="3">
    <source>
        <dbReference type="Pfam" id="PF06808"/>
    </source>
</evidence>
<dbReference type="InterPro" id="IPR021814">
    <property type="entry name" value="DUF3394"/>
</dbReference>
<feature type="transmembrane region" description="Helical" evidence="2">
    <location>
        <begin position="598"/>
        <end position="618"/>
    </location>
</feature>
<sequence>MSEQTSAGGGVSKSSEIDLDELVAQSDTGARSPAGSIGNLMAALALSWSLFQLYYASTLPFLLTDLLGINVTLNSDTARSVHLAFALLLASMAYPLFKTSPRNAIPWYDWLLGLLGVGACLYLVVFKDDIATRAGLPTTSDLVVSTVGLVIMMVATYRALGLPLVIVASVFLIYVFFGDQPFIPEVIQWKGASYGKAMWHYWMQTEGVFGIALGVSASMIFLFVLFGSMLDKAGAGNYFIKVAFALLGHLRGGPAKAAVVSSAMTGLISGSSIANTVTTGTFTIPLMKRVGFKPETAGAVEVSSSVNGQIMPPVMGAAAFLMVEYVGISYLDVVRHAVVPATISYIALLYIVHLEALKAGMQGLPKPGPAKTVIQSILGILTGFLTIALLAAGLHYGLGWTKDVFGDATFQAVIVIFALAYLGLLYVASRRPDLELDDPNAPVTELPAFIPTLLTGLYYLLPIVVLVWCLMIERFSPGLSAYWASVGMIVILLTQKPLKAIMRGTGNLGGEVANGLSDLAAGLIAGARNMIGIAVATGAAGIIVGTISLTGAHQIMGEFIEFLSGGNLMLMLILVGVFSLILGMGLPTTANYIVVSSLMASVVVEIGAMNGLIVPLIAVHLFVFYFGLMADVTPPVGLASFAAAAISQGDPIKTGFTAFYYSLRTVALPFLFIFNTDLLLIDVGPVEAVFVFIVATVAMLLFAAGTQGYFFARNKAWEAVALLLIAFTLFRPGFWLDMVQPPYQSTDPAAVFETASTVGDGGYLKFVVRGPDFDNPDRIVETFIEVPLAAGSDGESRINDAGLTIMVDDGKALLEEPFPGTPYFSTFQDFDFYGDQPVEVIEVQKASDRLPKEIFYIPALGLLFIVIAVQRRRTDVPAF</sequence>
<feature type="transmembrane region" description="Helical" evidence="2">
    <location>
        <begin position="474"/>
        <end position="493"/>
    </location>
</feature>
<dbReference type="Pfam" id="PF11874">
    <property type="entry name" value="DUF3394"/>
    <property type="match status" value="1"/>
</dbReference>
<feature type="transmembrane region" description="Helical" evidence="2">
    <location>
        <begin position="104"/>
        <end position="124"/>
    </location>
</feature>
<feature type="transmembrane region" description="Helical" evidence="2">
    <location>
        <begin position="568"/>
        <end position="586"/>
    </location>
</feature>
<comment type="function">
    <text evidence="1">Part of the tripartite ATP-independent periplasmic (TRAP) transport system.</text>
</comment>
<feature type="transmembrane region" description="Helical" evidence="2">
    <location>
        <begin position="688"/>
        <end position="712"/>
    </location>
</feature>
<dbReference type="Proteomes" id="UP000605148">
    <property type="component" value="Unassembled WGS sequence"/>
</dbReference>
<dbReference type="OrthoDB" id="9759894at2"/>
<dbReference type="InterPro" id="IPR010656">
    <property type="entry name" value="DctM"/>
</dbReference>
<gene>
    <name evidence="4" type="ORF">GCM10011316_37610</name>
</gene>
<evidence type="ECO:0000256" key="1">
    <source>
        <dbReference type="RuleBase" id="RU369079"/>
    </source>
</evidence>
<feature type="transmembrane region" description="Helical" evidence="2">
    <location>
        <begin position="658"/>
        <end position="676"/>
    </location>
</feature>
<feature type="transmembrane region" description="Helical" evidence="2">
    <location>
        <begin position="854"/>
        <end position="870"/>
    </location>
</feature>
<keyword evidence="1" id="KW-0997">Cell inner membrane</keyword>
<feature type="transmembrane region" description="Helical" evidence="2">
    <location>
        <begin position="448"/>
        <end position="468"/>
    </location>
</feature>
<dbReference type="RefSeq" id="WP_150497674.1">
    <property type="nucleotide sequence ID" value="NZ_BMFA01000016.1"/>
</dbReference>
<feature type="transmembrane region" description="Helical" evidence="2">
    <location>
        <begin position="531"/>
        <end position="556"/>
    </location>
</feature>
<feature type="domain" description="TRAP C4-dicarboxylate transport system permease DctM subunit" evidence="3">
    <location>
        <begin position="148"/>
        <end position="684"/>
    </location>
</feature>
<evidence type="ECO:0000313" key="5">
    <source>
        <dbReference type="Proteomes" id="UP000605148"/>
    </source>
</evidence>
<reference evidence="4" key="1">
    <citation type="journal article" date="2014" name="Int. J. Syst. Evol. Microbiol.">
        <title>Complete genome sequence of Corynebacterium casei LMG S-19264T (=DSM 44701T), isolated from a smear-ripened cheese.</title>
        <authorList>
            <consortium name="US DOE Joint Genome Institute (JGI-PGF)"/>
            <person name="Walter F."/>
            <person name="Albersmeier A."/>
            <person name="Kalinowski J."/>
            <person name="Ruckert C."/>
        </authorList>
    </citation>
    <scope>NUCLEOTIDE SEQUENCE</scope>
    <source>
        <strain evidence="4">CGMCC 1.12426</strain>
    </source>
</reference>
<dbReference type="InterPro" id="IPR011853">
    <property type="entry name" value="TRAP_DctM-Dct_fused"/>
</dbReference>
<protein>
    <submittedName>
        <fullName evidence="4">C4-dicarboxylate ABC transporter</fullName>
    </submittedName>
</protein>
<keyword evidence="1" id="KW-0813">Transport</keyword>
<keyword evidence="1" id="KW-1003">Cell membrane</keyword>
<dbReference type="Pfam" id="PF06808">
    <property type="entry name" value="DctM"/>
    <property type="match status" value="1"/>
</dbReference>
<comment type="subcellular location">
    <subcellularLocation>
        <location evidence="1">Cell inner membrane</location>
        <topology evidence="1">Multi-pass membrane protein</topology>
    </subcellularLocation>
</comment>
<dbReference type="EMBL" id="BMFA01000016">
    <property type="protein sequence ID" value="GGB62127.1"/>
    <property type="molecule type" value="Genomic_DNA"/>
</dbReference>
<evidence type="ECO:0000256" key="2">
    <source>
        <dbReference type="SAM" id="Phobius"/>
    </source>
</evidence>
<feature type="transmembrane region" description="Helical" evidence="2">
    <location>
        <begin position="314"/>
        <end position="331"/>
    </location>
</feature>
<feature type="transmembrane region" description="Helical" evidence="2">
    <location>
        <begin position="408"/>
        <end position="427"/>
    </location>
</feature>
<feature type="transmembrane region" description="Helical" evidence="2">
    <location>
        <begin position="130"/>
        <end position="152"/>
    </location>
</feature>
<feature type="transmembrane region" description="Helical" evidence="2">
    <location>
        <begin position="719"/>
        <end position="736"/>
    </location>
</feature>
<accession>A0A916X2I6</accession>
<dbReference type="PANTHER" id="PTHR43849">
    <property type="entry name" value="BLL3936 PROTEIN"/>
    <property type="match status" value="1"/>
</dbReference>
<proteinExistence type="predicted"/>
<evidence type="ECO:0000313" key="4">
    <source>
        <dbReference type="EMBL" id="GGB62127.1"/>
    </source>
</evidence>
<dbReference type="GO" id="GO:0005886">
    <property type="term" value="C:plasma membrane"/>
    <property type="evidence" value="ECO:0007669"/>
    <property type="project" value="UniProtKB-SubCell"/>
</dbReference>
<comment type="caution">
    <text evidence="4">The sequence shown here is derived from an EMBL/GenBank/DDBJ whole genome shotgun (WGS) entry which is preliminary data.</text>
</comment>
<organism evidence="4 5">
    <name type="scientific">Roseibium aquae</name>
    <dbReference type="NCBI Taxonomy" id="1323746"/>
    <lineage>
        <taxon>Bacteria</taxon>
        <taxon>Pseudomonadati</taxon>
        <taxon>Pseudomonadota</taxon>
        <taxon>Alphaproteobacteria</taxon>
        <taxon>Hyphomicrobiales</taxon>
        <taxon>Stappiaceae</taxon>
        <taxon>Roseibium</taxon>
    </lineage>
</organism>
<dbReference type="AlphaFoldDB" id="A0A916X2I6"/>
<name>A0A916X2I6_9HYPH</name>
<keyword evidence="2" id="KW-1133">Transmembrane helix</keyword>
<feature type="transmembrane region" description="Helical" evidence="2">
    <location>
        <begin position="159"/>
        <end position="177"/>
    </location>
</feature>
<dbReference type="NCBIfam" id="TIGR02123">
    <property type="entry name" value="TRAP_fused"/>
    <property type="match status" value="1"/>
</dbReference>
<feature type="transmembrane region" description="Helical" evidence="2">
    <location>
        <begin position="208"/>
        <end position="230"/>
    </location>
</feature>
<keyword evidence="2" id="KW-0472">Membrane</keyword>
<keyword evidence="2" id="KW-0812">Transmembrane</keyword>
<reference evidence="4" key="2">
    <citation type="submission" date="2020-09" db="EMBL/GenBank/DDBJ databases">
        <authorList>
            <person name="Sun Q."/>
            <person name="Zhou Y."/>
        </authorList>
    </citation>
    <scope>NUCLEOTIDE SEQUENCE</scope>
    <source>
        <strain evidence="4">CGMCC 1.12426</strain>
    </source>
</reference>
<dbReference type="PANTHER" id="PTHR43849:SF2">
    <property type="entry name" value="BLL3936 PROTEIN"/>
    <property type="match status" value="1"/>
</dbReference>
<feature type="transmembrane region" description="Helical" evidence="2">
    <location>
        <begin position="77"/>
        <end position="97"/>
    </location>
</feature>
<dbReference type="GO" id="GO:0022857">
    <property type="term" value="F:transmembrane transporter activity"/>
    <property type="evidence" value="ECO:0007669"/>
    <property type="project" value="UniProtKB-UniRule"/>
</dbReference>